<dbReference type="CDD" id="cd04301">
    <property type="entry name" value="NAT_SF"/>
    <property type="match status" value="1"/>
</dbReference>
<dbReference type="EMBL" id="JBHILM010000025">
    <property type="protein sequence ID" value="MFB5683288.1"/>
    <property type="molecule type" value="Genomic_DNA"/>
</dbReference>
<evidence type="ECO:0000313" key="2">
    <source>
        <dbReference type="EMBL" id="MFB5683288.1"/>
    </source>
</evidence>
<feature type="domain" description="N-acetyltransferase" evidence="1">
    <location>
        <begin position="1"/>
        <end position="139"/>
    </location>
</feature>
<sequence>MRVVAVHQLDREKLIHFFNTHWGSPEMVVSTGVYQCDQLDGFAVLGEDEKIIGLVTYTVNDHHCEIISLDAIEENKGIGTRLLRQVEVLAKERNLPQVKVITTNDNLHALLFYQKRGYQMVEVYPNAVDKAREIKPSIPLFSEQGIPIRDEILLEKHVGE</sequence>
<evidence type="ECO:0000259" key="1">
    <source>
        <dbReference type="PROSITE" id="PS51186"/>
    </source>
</evidence>
<dbReference type="PROSITE" id="PS51186">
    <property type="entry name" value="GNAT"/>
    <property type="match status" value="1"/>
</dbReference>
<name>A0ABV5BC51_9BACL</name>
<dbReference type="RefSeq" id="WP_375527025.1">
    <property type="nucleotide sequence ID" value="NZ_JBHILM010000025.1"/>
</dbReference>
<organism evidence="2 3">
    <name type="scientific">Paenibacillus terreus</name>
    <dbReference type="NCBI Taxonomy" id="1387834"/>
    <lineage>
        <taxon>Bacteria</taxon>
        <taxon>Bacillati</taxon>
        <taxon>Bacillota</taxon>
        <taxon>Bacilli</taxon>
        <taxon>Bacillales</taxon>
        <taxon>Paenibacillaceae</taxon>
        <taxon>Paenibacillus</taxon>
    </lineage>
</organism>
<dbReference type="Pfam" id="PF00583">
    <property type="entry name" value="Acetyltransf_1"/>
    <property type="match status" value="1"/>
</dbReference>
<gene>
    <name evidence="2" type="ORF">ACE3NQ_20420</name>
</gene>
<dbReference type="Gene3D" id="3.40.630.30">
    <property type="match status" value="1"/>
</dbReference>
<dbReference type="SUPFAM" id="SSF55729">
    <property type="entry name" value="Acyl-CoA N-acyltransferases (Nat)"/>
    <property type="match status" value="1"/>
</dbReference>
<evidence type="ECO:0000313" key="3">
    <source>
        <dbReference type="Proteomes" id="UP001580407"/>
    </source>
</evidence>
<dbReference type="GO" id="GO:0016746">
    <property type="term" value="F:acyltransferase activity"/>
    <property type="evidence" value="ECO:0007669"/>
    <property type="project" value="UniProtKB-KW"/>
</dbReference>
<reference evidence="2 3" key="1">
    <citation type="submission" date="2024-09" db="EMBL/GenBank/DDBJ databases">
        <authorList>
            <person name="Ruan L."/>
        </authorList>
    </citation>
    <scope>NUCLEOTIDE SEQUENCE [LARGE SCALE GENOMIC DNA]</scope>
    <source>
        <strain evidence="2 3">D33</strain>
    </source>
</reference>
<dbReference type="InterPro" id="IPR016181">
    <property type="entry name" value="Acyl_CoA_acyltransferase"/>
</dbReference>
<keyword evidence="2" id="KW-0012">Acyltransferase</keyword>
<dbReference type="Proteomes" id="UP001580407">
    <property type="component" value="Unassembled WGS sequence"/>
</dbReference>
<dbReference type="InterPro" id="IPR000182">
    <property type="entry name" value="GNAT_dom"/>
</dbReference>
<accession>A0ABV5BC51</accession>
<comment type="caution">
    <text evidence="2">The sequence shown here is derived from an EMBL/GenBank/DDBJ whole genome shotgun (WGS) entry which is preliminary data.</text>
</comment>
<protein>
    <submittedName>
        <fullName evidence="2">GNAT family N-acetyltransferase</fullName>
        <ecNumber evidence="2">2.3.-.-</ecNumber>
    </submittedName>
</protein>
<keyword evidence="2" id="KW-0808">Transferase</keyword>
<keyword evidence="3" id="KW-1185">Reference proteome</keyword>
<proteinExistence type="predicted"/>
<dbReference type="EC" id="2.3.-.-" evidence="2"/>